<proteinExistence type="inferred from homology"/>
<feature type="transmembrane region" description="Helical" evidence="10">
    <location>
        <begin position="7"/>
        <end position="27"/>
    </location>
</feature>
<accession>A0A0G1E369</accession>
<comment type="subcellular location">
    <subcellularLocation>
        <location evidence="1">Cell membrane</location>
        <topology evidence="1">Multi-pass membrane protein</topology>
    </subcellularLocation>
    <subcellularLocation>
        <location evidence="9">Membrane</location>
        <topology evidence="9">Multi-pass membrane protein</topology>
    </subcellularLocation>
</comment>
<dbReference type="Proteomes" id="UP000034785">
    <property type="component" value="Unassembled WGS sequence"/>
</dbReference>
<dbReference type="GO" id="GO:0015031">
    <property type="term" value="P:protein transport"/>
    <property type="evidence" value="ECO:0007669"/>
    <property type="project" value="UniProtKB-KW"/>
</dbReference>
<evidence type="ECO:0000256" key="5">
    <source>
        <dbReference type="ARBA" id="ARBA00022927"/>
    </source>
</evidence>
<dbReference type="NCBIfam" id="TIGR03592">
    <property type="entry name" value="yidC_oxa1_cterm"/>
    <property type="match status" value="1"/>
</dbReference>
<feature type="transmembrane region" description="Helical" evidence="10">
    <location>
        <begin position="33"/>
        <end position="55"/>
    </location>
</feature>
<evidence type="ECO:0000256" key="4">
    <source>
        <dbReference type="ARBA" id="ARBA00022692"/>
    </source>
</evidence>
<evidence type="ECO:0000256" key="8">
    <source>
        <dbReference type="ARBA" id="ARBA00023186"/>
    </source>
</evidence>
<dbReference type="PANTHER" id="PTHR12428">
    <property type="entry name" value="OXA1"/>
    <property type="match status" value="1"/>
</dbReference>
<organism evidence="12 13">
    <name type="scientific">Candidatus Daviesbacteria bacterium GW2011_GWA2_42_7</name>
    <dbReference type="NCBI Taxonomy" id="1618425"/>
    <lineage>
        <taxon>Bacteria</taxon>
        <taxon>Candidatus Daviesiibacteriota</taxon>
    </lineage>
</organism>
<reference evidence="12 13" key="1">
    <citation type="journal article" date="2015" name="Nature">
        <title>rRNA introns, odd ribosomes, and small enigmatic genomes across a large radiation of phyla.</title>
        <authorList>
            <person name="Brown C.T."/>
            <person name="Hug L.A."/>
            <person name="Thomas B.C."/>
            <person name="Sharon I."/>
            <person name="Castelle C.J."/>
            <person name="Singh A."/>
            <person name="Wilkins M.J."/>
            <person name="Williams K.H."/>
            <person name="Banfield J.F."/>
        </authorList>
    </citation>
    <scope>NUCLEOTIDE SEQUENCE [LARGE SCALE GENOMIC DNA]</scope>
</reference>
<keyword evidence="2" id="KW-0813">Transport</keyword>
<feature type="domain" description="Membrane insertase YidC/Oxa/ALB C-terminal" evidence="11">
    <location>
        <begin position="36"/>
        <end position="227"/>
    </location>
</feature>
<dbReference type="InterPro" id="IPR047196">
    <property type="entry name" value="YidC_ALB_C"/>
</dbReference>
<dbReference type="InterPro" id="IPR028055">
    <property type="entry name" value="YidC/Oxa/ALB_C"/>
</dbReference>
<dbReference type="Pfam" id="PF02096">
    <property type="entry name" value="60KD_IMP"/>
    <property type="match status" value="1"/>
</dbReference>
<evidence type="ECO:0000256" key="1">
    <source>
        <dbReference type="ARBA" id="ARBA00004651"/>
    </source>
</evidence>
<evidence type="ECO:0000313" key="13">
    <source>
        <dbReference type="Proteomes" id="UP000034785"/>
    </source>
</evidence>
<dbReference type="InterPro" id="IPR001708">
    <property type="entry name" value="YidC/ALB3/OXA1/COX18"/>
</dbReference>
<evidence type="ECO:0000256" key="9">
    <source>
        <dbReference type="RuleBase" id="RU003945"/>
    </source>
</evidence>
<keyword evidence="4 9" id="KW-0812">Transmembrane</keyword>
<keyword evidence="5" id="KW-0653">Protein transport</keyword>
<protein>
    <submittedName>
        <fullName evidence="12">Preprotein translocase YidC subunit</fullName>
    </submittedName>
</protein>
<evidence type="ECO:0000256" key="3">
    <source>
        <dbReference type="ARBA" id="ARBA00022475"/>
    </source>
</evidence>
<evidence type="ECO:0000259" key="11">
    <source>
        <dbReference type="Pfam" id="PF02096"/>
    </source>
</evidence>
<keyword evidence="8" id="KW-0143">Chaperone</keyword>
<dbReference type="EMBL" id="LCEJ01000066">
    <property type="protein sequence ID" value="KKS69033.1"/>
    <property type="molecule type" value="Genomic_DNA"/>
</dbReference>
<dbReference type="PANTHER" id="PTHR12428:SF65">
    <property type="entry name" value="CYTOCHROME C OXIDASE ASSEMBLY PROTEIN COX18, MITOCHONDRIAL"/>
    <property type="match status" value="1"/>
</dbReference>
<dbReference type="GO" id="GO:0032977">
    <property type="term" value="F:membrane insertase activity"/>
    <property type="evidence" value="ECO:0007669"/>
    <property type="project" value="InterPro"/>
</dbReference>
<dbReference type="GO" id="GO:0051205">
    <property type="term" value="P:protein insertion into membrane"/>
    <property type="evidence" value="ECO:0007669"/>
    <property type="project" value="TreeGrafter"/>
</dbReference>
<evidence type="ECO:0000313" key="12">
    <source>
        <dbReference type="EMBL" id="KKS69033.1"/>
    </source>
</evidence>
<sequence length="244" mass="26835">MQIIGDLFNTLLFRPIVTLLVLIYQGLSSLGLPGAFGFTIIILTVAIRLLVWPFMSKQLKSAKKMAELKPHLDTLKEKHKGDKQALASAQMALYKEHGVNPAGGCLPTLIQIPIIIALYQTIFAFFGNGQGLENINKAIYFPNLQLSASPNLNFFGINLAAKPADFGSLGVAVLLIPDMADSMSAVQGQMMYMMPLMIGYFAFQFPIGLALYWNVFTILGIIQQYLLSGWGGIEGWVKVLQPKH</sequence>
<dbReference type="GO" id="GO:0005886">
    <property type="term" value="C:plasma membrane"/>
    <property type="evidence" value="ECO:0007669"/>
    <property type="project" value="UniProtKB-SubCell"/>
</dbReference>
<comment type="caution">
    <text evidence="12">The sequence shown here is derived from an EMBL/GenBank/DDBJ whole genome shotgun (WGS) entry which is preliminary data.</text>
</comment>
<keyword evidence="6 10" id="KW-1133">Transmembrane helix</keyword>
<dbReference type="AlphaFoldDB" id="A0A0G1E369"/>
<evidence type="ECO:0000256" key="7">
    <source>
        <dbReference type="ARBA" id="ARBA00023136"/>
    </source>
</evidence>
<gene>
    <name evidence="12" type="ORF">UV41_C0066G0002</name>
</gene>
<evidence type="ECO:0000256" key="6">
    <source>
        <dbReference type="ARBA" id="ARBA00022989"/>
    </source>
</evidence>
<evidence type="ECO:0000256" key="10">
    <source>
        <dbReference type="SAM" id="Phobius"/>
    </source>
</evidence>
<keyword evidence="3" id="KW-1003">Cell membrane</keyword>
<dbReference type="CDD" id="cd20070">
    <property type="entry name" value="5TM_YidC_Alb3"/>
    <property type="match status" value="1"/>
</dbReference>
<feature type="transmembrane region" description="Helical" evidence="10">
    <location>
        <begin position="198"/>
        <end position="222"/>
    </location>
</feature>
<evidence type="ECO:0000256" key="2">
    <source>
        <dbReference type="ARBA" id="ARBA00022448"/>
    </source>
</evidence>
<name>A0A0G1E369_9BACT</name>
<comment type="similarity">
    <text evidence="9">Belongs to the OXA1/ALB3/YidC family.</text>
</comment>
<keyword evidence="7 10" id="KW-0472">Membrane</keyword>